<dbReference type="Proteomes" id="UP000001058">
    <property type="component" value="Unassembled WGS sequence"/>
</dbReference>
<dbReference type="InParanoid" id="D8TTS1"/>
<feature type="compositionally biased region" description="Low complexity" evidence="1">
    <location>
        <begin position="109"/>
        <end position="135"/>
    </location>
</feature>
<sequence length="466" mass="48243">MNGFFVPRRSLEPWQARMSQRQQRMQRQSAAGPWDGDVDTYSDIEEEVLLLQTDDPLDKQQQPGQQGESQHRNALTTAADGSTAAPSPSAASGGGGTLEGNVATGKGGSATAAAESDAADPGPRSSAGVAGAASSSGGGEGTAAAKGETPAAEALEAVRTADAAATAGSGPATACGGDAAREQLEALEATCSAVAQEDMEAQGAIACLAGRTAKYYLRSTAVTLGRITESKGDVDVDLAPEEPPVKGPGSSAPAAPTGGGDQQGPGQVQQQQQQAPAGTSSGGAEPASGTQSASSGCRGHVVSRRQAIIRLGPDGQFRLVNMGRQVVTVNDIAVRRGRRVHDRNFLARAGATKSFCMRCLSDAIARMTSSWFRGMEICFIMCTFGGRVLCWTLCDKCKQEQGFAVEISEEFNRLSKTVSYEGEFCCSVPCGCEVGAVHRGGHVAKEELGMTRMILNGLHSRVELLD</sequence>
<reference evidence="2 3" key="1">
    <citation type="journal article" date="2010" name="Science">
        <title>Genomic analysis of organismal complexity in the multicellular green alga Volvox carteri.</title>
        <authorList>
            <person name="Prochnik S.E."/>
            <person name="Umen J."/>
            <person name="Nedelcu A.M."/>
            <person name="Hallmann A."/>
            <person name="Miller S.M."/>
            <person name="Nishii I."/>
            <person name="Ferris P."/>
            <person name="Kuo A."/>
            <person name="Mitros T."/>
            <person name="Fritz-Laylin L.K."/>
            <person name="Hellsten U."/>
            <person name="Chapman J."/>
            <person name="Simakov O."/>
            <person name="Rensing S.A."/>
            <person name="Terry A."/>
            <person name="Pangilinan J."/>
            <person name="Kapitonov V."/>
            <person name="Jurka J."/>
            <person name="Salamov A."/>
            <person name="Shapiro H."/>
            <person name="Schmutz J."/>
            <person name="Grimwood J."/>
            <person name="Lindquist E."/>
            <person name="Lucas S."/>
            <person name="Grigoriev I.V."/>
            <person name="Schmitt R."/>
            <person name="Kirk D."/>
            <person name="Rokhsar D.S."/>
        </authorList>
    </citation>
    <scope>NUCLEOTIDE SEQUENCE [LARGE SCALE GENOMIC DNA]</scope>
    <source>
        <strain evidence="3">f. Nagariensis / Eve</strain>
    </source>
</reference>
<evidence type="ECO:0000313" key="2">
    <source>
        <dbReference type="EMBL" id="EFJ49244.1"/>
    </source>
</evidence>
<dbReference type="GeneID" id="9616474"/>
<feature type="region of interest" description="Disordered" evidence="1">
    <location>
        <begin position="233"/>
        <end position="298"/>
    </location>
</feature>
<feature type="compositionally biased region" description="Low complexity" evidence="1">
    <location>
        <begin position="142"/>
        <end position="152"/>
    </location>
</feature>
<accession>D8TTS1</accession>
<dbReference type="RefSeq" id="XP_002949692.1">
    <property type="nucleotide sequence ID" value="XM_002949646.1"/>
</dbReference>
<name>D8TTS1_VOLCA</name>
<dbReference type="EMBL" id="GL378336">
    <property type="protein sequence ID" value="EFJ49244.1"/>
    <property type="molecule type" value="Genomic_DNA"/>
</dbReference>
<feature type="compositionally biased region" description="Low complexity" evidence="1">
    <location>
        <begin position="76"/>
        <end position="91"/>
    </location>
</feature>
<dbReference type="KEGG" id="vcn:VOLCADRAFT_90205"/>
<dbReference type="GO" id="GO:0002151">
    <property type="term" value="F:G-quadruplex RNA binding"/>
    <property type="evidence" value="ECO:0007669"/>
    <property type="project" value="InterPro"/>
</dbReference>
<proteinExistence type="predicted"/>
<feature type="region of interest" description="Disordered" evidence="1">
    <location>
        <begin position="1"/>
        <end position="152"/>
    </location>
</feature>
<evidence type="ECO:0000256" key="1">
    <source>
        <dbReference type="SAM" id="MobiDB-lite"/>
    </source>
</evidence>
<protein>
    <recommendedName>
        <fullName evidence="4">FHA domain-containing protein</fullName>
    </recommendedName>
</protein>
<evidence type="ECO:0000313" key="3">
    <source>
        <dbReference type="Proteomes" id="UP000001058"/>
    </source>
</evidence>
<dbReference type="GO" id="GO:0031011">
    <property type="term" value="C:Ino80 complex"/>
    <property type="evidence" value="ECO:0007669"/>
    <property type="project" value="InterPro"/>
</dbReference>
<feature type="compositionally biased region" description="Low complexity" evidence="1">
    <location>
        <begin position="15"/>
        <end position="31"/>
    </location>
</feature>
<feature type="compositionally biased region" description="Acidic residues" evidence="1">
    <location>
        <begin position="36"/>
        <end position="48"/>
    </location>
</feature>
<dbReference type="OrthoDB" id="10262769at2759"/>
<organism evidence="3">
    <name type="scientific">Volvox carteri f. nagariensis</name>
    <dbReference type="NCBI Taxonomy" id="3068"/>
    <lineage>
        <taxon>Eukaryota</taxon>
        <taxon>Viridiplantae</taxon>
        <taxon>Chlorophyta</taxon>
        <taxon>core chlorophytes</taxon>
        <taxon>Chlorophyceae</taxon>
        <taxon>CS clade</taxon>
        <taxon>Chlamydomonadales</taxon>
        <taxon>Volvocaceae</taxon>
        <taxon>Volvox</taxon>
    </lineage>
</organism>
<feature type="compositionally biased region" description="Low complexity" evidence="1">
    <location>
        <begin position="264"/>
        <end position="284"/>
    </location>
</feature>
<dbReference type="AlphaFoldDB" id="D8TTS1"/>
<dbReference type="PANTHER" id="PTHR13233">
    <property type="entry name" value="MICROSPHERULE PROTEIN 1"/>
    <property type="match status" value="1"/>
</dbReference>
<keyword evidence="3" id="KW-1185">Reference proteome</keyword>
<dbReference type="GO" id="GO:0045944">
    <property type="term" value="P:positive regulation of transcription by RNA polymerase II"/>
    <property type="evidence" value="ECO:0007669"/>
    <property type="project" value="TreeGrafter"/>
</dbReference>
<dbReference type="GO" id="GO:0071339">
    <property type="term" value="C:MLL1 complex"/>
    <property type="evidence" value="ECO:0007669"/>
    <property type="project" value="InterPro"/>
</dbReference>
<feature type="compositionally biased region" description="Low complexity" evidence="1">
    <location>
        <begin position="247"/>
        <end position="256"/>
    </location>
</feature>
<dbReference type="STRING" id="3068.D8TTS1"/>
<evidence type="ECO:0008006" key="4">
    <source>
        <dbReference type="Google" id="ProtNLM"/>
    </source>
</evidence>
<dbReference type="PANTHER" id="PTHR13233:SF0">
    <property type="entry name" value="MICROSPHERULE PROTEIN 1"/>
    <property type="match status" value="1"/>
</dbReference>
<gene>
    <name evidence="2" type="ORF">VOLCADRAFT_90205</name>
</gene>
<dbReference type="InterPro" id="IPR037912">
    <property type="entry name" value="MCRS1"/>
</dbReference>
<dbReference type="GO" id="GO:0044545">
    <property type="term" value="C:NSL complex"/>
    <property type="evidence" value="ECO:0007669"/>
    <property type="project" value="TreeGrafter"/>
</dbReference>